<accession>A0ABX3I440</accession>
<feature type="domain" description="PRD" evidence="2">
    <location>
        <begin position="61"/>
        <end position="166"/>
    </location>
</feature>
<dbReference type="SMART" id="SM01061">
    <property type="entry name" value="CAT_RBD"/>
    <property type="match status" value="1"/>
</dbReference>
<evidence type="ECO:0000259" key="2">
    <source>
        <dbReference type="PROSITE" id="PS51372"/>
    </source>
</evidence>
<gene>
    <name evidence="3" type="ORF">BTA31_11515</name>
</gene>
<name>A0ABX3I440_9BACI</name>
<evidence type="ECO:0000256" key="1">
    <source>
        <dbReference type="ARBA" id="ARBA00022737"/>
    </source>
</evidence>
<keyword evidence="1" id="KW-0677">Repeat</keyword>
<organism evidence="3 4">
    <name type="scientific">Bacillus haynesii</name>
    <dbReference type="NCBI Taxonomy" id="1925021"/>
    <lineage>
        <taxon>Bacteria</taxon>
        <taxon>Bacillati</taxon>
        <taxon>Bacillota</taxon>
        <taxon>Bacilli</taxon>
        <taxon>Bacillales</taxon>
        <taxon>Bacillaceae</taxon>
        <taxon>Bacillus</taxon>
    </lineage>
</organism>
<dbReference type="SUPFAM" id="SSF50151">
    <property type="entry name" value="SacY-like RNA-binding domain"/>
    <property type="match status" value="1"/>
</dbReference>
<dbReference type="InterPro" id="IPR004341">
    <property type="entry name" value="CAT_RNA-bd_dom"/>
</dbReference>
<evidence type="ECO:0000313" key="3">
    <source>
        <dbReference type="EMBL" id="OMI27140.1"/>
    </source>
</evidence>
<protein>
    <submittedName>
        <fullName evidence="3">Transcription antiterminator LicT</fullName>
    </submittedName>
</protein>
<dbReference type="PANTHER" id="PTHR30185:SF15">
    <property type="entry name" value="CRYPTIC BETA-GLUCOSIDE BGL OPERON ANTITERMINATOR"/>
    <property type="match status" value="1"/>
</dbReference>
<keyword evidence="4" id="KW-1185">Reference proteome</keyword>
<evidence type="ECO:0000313" key="4">
    <source>
        <dbReference type="Proteomes" id="UP000187046"/>
    </source>
</evidence>
<sequence length="278" mass="32791">MRVVKKINNNVALCIDDNHREVIAFGNGIGFPKTPYELSDLSKIRRTYYGLNSHYQNLLNQIPEDIFEIAAKIVDYAKTKIDKEFNPNIVFTLADHINFAIQRYEKKMYVKMPLGKDVRYLYNDEMLIGEKALNYINKVKKINLPNDEAVSIALHLINSEHMAHSQEDKFDDEQVIEQIVEIIENIFGINIDRKSFNYSRFLSHIHYVLKREDEQISINSDNIILFESMKKEFEQSYHCAVEISEYLKNKIQRILIEEELLYLMLHINRLCTKEGCYQ</sequence>
<feature type="domain" description="PRD" evidence="2">
    <location>
        <begin position="167"/>
        <end position="277"/>
    </location>
</feature>
<dbReference type="InterPro" id="IPR036650">
    <property type="entry name" value="CAT_RNA-bd_dom_sf"/>
</dbReference>
<dbReference type="Pfam" id="PF03123">
    <property type="entry name" value="CAT_RBD"/>
    <property type="match status" value="1"/>
</dbReference>
<dbReference type="EMBL" id="MRBL01000013">
    <property type="protein sequence ID" value="OMI27140.1"/>
    <property type="molecule type" value="Genomic_DNA"/>
</dbReference>
<dbReference type="SUPFAM" id="SSF63520">
    <property type="entry name" value="PTS-regulatory domain, PRD"/>
    <property type="match status" value="2"/>
</dbReference>
<dbReference type="Gene3D" id="1.10.1790.10">
    <property type="entry name" value="PRD domain"/>
    <property type="match status" value="2"/>
</dbReference>
<reference evidence="3 4" key="1">
    <citation type="submission" date="2016-12" db="EMBL/GenBank/DDBJ databases">
        <title>Bacillus phylogenomics.</title>
        <authorList>
            <person name="Dunlap C."/>
        </authorList>
    </citation>
    <scope>NUCLEOTIDE SEQUENCE [LARGE SCALE GENOMIC DNA]</scope>
    <source>
        <strain evidence="3 4">NRRL B-41327</strain>
    </source>
</reference>
<dbReference type="RefSeq" id="WP_076791666.1">
    <property type="nucleotide sequence ID" value="NZ_MRBL01000013.1"/>
</dbReference>
<dbReference type="Proteomes" id="UP000187046">
    <property type="component" value="Unassembled WGS sequence"/>
</dbReference>
<dbReference type="PANTHER" id="PTHR30185">
    <property type="entry name" value="CRYPTIC BETA-GLUCOSIDE BGL OPERON ANTITERMINATOR"/>
    <property type="match status" value="1"/>
</dbReference>
<dbReference type="InterPro" id="IPR050661">
    <property type="entry name" value="BglG_antiterminators"/>
</dbReference>
<comment type="caution">
    <text evidence="3">The sequence shown here is derived from an EMBL/GenBank/DDBJ whole genome shotgun (WGS) entry which is preliminary data.</text>
</comment>
<dbReference type="Gene3D" id="2.30.24.10">
    <property type="entry name" value="CAT RNA-binding domain"/>
    <property type="match status" value="1"/>
</dbReference>
<proteinExistence type="predicted"/>
<dbReference type="InterPro" id="IPR036634">
    <property type="entry name" value="PRD_sf"/>
</dbReference>
<dbReference type="PROSITE" id="PS51372">
    <property type="entry name" value="PRD_2"/>
    <property type="match status" value="2"/>
</dbReference>
<dbReference type="Pfam" id="PF00874">
    <property type="entry name" value="PRD"/>
    <property type="match status" value="2"/>
</dbReference>
<dbReference type="InterPro" id="IPR011608">
    <property type="entry name" value="PRD"/>
</dbReference>